<dbReference type="Gene3D" id="3.40.309.10">
    <property type="entry name" value="Aldehyde Dehydrogenase, Chain A, domain 2"/>
    <property type="match status" value="1"/>
</dbReference>
<evidence type="ECO:0000256" key="4">
    <source>
        <dbReference type="ARBA" id="ARBA00023027"/>
    </source>
</evidence>
<dbReference type="InterPro" id="IPR016160">
    <property type="entry name" value="Ald_DH_CS_CYS"/>
</dbReference>
<dbReference type="CDD" id="cd07085">
    <property type="entry name" value="ALDH_F6_MMSDH"/>
    <property type="match status" value="1"/>
</dbReference>
<dbReference type="InterPro" id="IPR016162">
    <property type="entry name" value="Ald_DH_N"/>
</dbReference>
<dbReference type="Gene3D" id="3.40.605.10">
    <property type="entry name" value="Aldehyde Dehydrogenase, Chain A, domain 1"/>
    <property type="match status" value="1"/>
</dbReference>
<dbReference type="RefSeq" id="WP_303594460.1">
    <property type="nucleotide sequence ID" value="NZ_JAUORK010000016.1"/>
</dbReference>
<protein>
    <recommendedName>
        <fullName evidence="2">methylmalonate-semialdehyde dehydrogenase (CoA acylating)</fullName>
        <ecNumber evidence="2">1.2.1.27</ecNumber>
    </recommendedName>
</protein>
<dbReference type="PANTHER" id="PTHR43866:SF3">
    <property type="entry name" value="METHYLMALONATE-SEMIALDEHYDE DEHYDROGENASE [ACYLATING], MITOCHONDRIAL"/>
    <property type="match status" value="1"/>
</dbReference>
<evidence type="ECO:0000313" key="7">
    <source>
        <dbReference type="Proteomes" id="UP001170481"/>
    </source>
</evidence>
<sequence>MSSTSLTPSTAAPSTGSLDLLSRLRAVVAGDSAPLVLPQLINGQFVESRADQHLSVTNPATNGEIARVPLSPLSELDEALDHAEQAFQRWRNTPVPTRARLMLSYQHLLKQHHDELAEIISHELGKTFEDAKGDVWRGIEVVEHAANIPSLLMGETVENVATGIDSYSVTQSLGVCLGITPFNFPAMIPLWMFPLSIACGNAFVLKPSEQVPLTTLRLAELFMEAGAPEGILTVVQGGRDQVNHLLAHEIPRTVSFVGSVPVGQHIYRTATDNLKRAQCFAGAKNHMVIMPDAPADQVVNALVGASVGAAGQRCMAISVAVFVGDSKALIERVRDALAEVRPGAWDDKGASYGPLISPQALERVTGWIQQGEQEGAELLLDGRGVSVAGYPDGNWLGPCLFSRVTPEMVLYREEIFGPVLCCMEAADLSEAIALINNNPYGNGTSIFTRSGGAARRFQNEIAVGQVGINVPIPVPLPFFSFTGWRGSFFGDLHAYGKQAVRFYTETKTVTARWFDDAPAEGNQPNFSIQMR</sequence>
<keyword evidence="4" id="KW-0520">NAD</keyword>
<dbReference type="InterPro" id="IPR015590">
    <property type="entry name" value="Aldehyde_DH_dom"/>
</dbReference>
<dbReference type="InterPro" id="IPR016163">
    <property type="entry name" value="Ald_DH_C"/>
</dbReference>
<gene>
    <name evidence="6" type="ORF">Q4535_12170</name>
</gene>
<dbReference type="GO" id="GO:0006574">
    <property type="term" value="P:L-valine catabolic process"/>
    <property type="evidence" value="ECO:0007669"/>
    <property type="project" value="TreeGrafter"/>
</dbReference>
<comment type="similarity">
    <text evidence="1">Belongs to the aldehyde dehydrogenase family.</text>
</comment>
<comment type="caution">
    <text evidence="6">The sequence shown here is derived from an EMBL/GenBank/DDBJ whole genome shotgun (WGS) entry which is preliminary data.</text>
</comment>
<dbReference type="InterPro" id="IPR016161">
    <property type="entry name" value="Ald_DH/histidinol_DH"/>
</dbReference>
<dbReference type="FunFam" id="3.40.605.10:FF:000003">
    <property type="entry name" value="Methylmalonate-semialdehyde dehydrogenase [acylating]"/>
    <property type="match status" value="1"/>
</dbReference>
<dbReference type="PANTHER" id="PTHR43866">
    <property type="entry name" value="MALONATE-SEMIALDEHYDE DEHYDROGENASE"/>
    <property type="match status" value="1"/>
</dbReference>
<proteinExistence type="inferred from homology"/>
<evidence type="ECO:0000256" key="1">
    <source>
        <dbReference type="ARBA" id="ARBA00009986"/>
    </source>
</evidence>
<name>A0AAP4TYS9_9GAMM</name>
<dbReference type="Proteomes" id="UP001170481">
    <property type="component" value="Unassembled WGS sequence"/>
</dbReference>
<dbReference type="SUPFAM" id="SSF53720">
    <property type="entry name" value="ALDH-like"/>
    <property type="match status" value="1"/>
</dbReference>
<dbReference type="InterPro" id="IPR010061">
    <property type="entry name" value="MeMal-semiAld_DH"/>
</dbReference>
<dbReference type="FunFam" id="3.40.309.10:FF:000002">
    <property type="entry name" value="Methylmalonate-semialdehyde dehydrogenase (Acylating)"/>
    <property type="match status" value="1"/>
</dbReference>
<dbReference type="NCBIfam" id="TIGR01722">
    <property type="entry name" value="MMSDH"/>
    <property type="match status" value="1"/>
</dbReference>
<accession>A0AAP4TYS9</accession>
<dbReference type="EMBL" id="JAUORK010000016">
    <property type="protein sequence ID" value="MDO6672872.1"/>
    <property type="molecule type" value="Genomic_DNA"/>
</dbReference>
<dbReference type="EC" id="1.2.1.27" evidence="2"/>
<evidence type="ECO:0000256" key="3">
    <source>
        <dbReference type="ARBA" id="ARBA00023002"/>
    </source>
</evidence>
<dbReference type="PROSITE" id="PS00070">
    <property type="entry name" value="ALDEHYDE_DEHYDR_CYS"/>
    <property type="match status" value="1"/>
</dbReference>
<keyword evidence="3 6" id="KW-0560">Oxidoreductase</keyword>
<dbReference type="GO" id="GO:0004491">
    <property type="term" value="F:methylmalonate-semialdehyde dehydrogenase (acylating, NAD) activity"/>
    <property type="evidence" value="ECO:0007669"/>
    <property type="project" value="UniProtKB-EC"/>
</dbReference>
<reference evidence="6" key="1">
    <citation type="submission" date="2023-07" db="EMBL/GenBank/DDBJ databases">
        <title>Genome content predicts the carbon catabolic preferences of heterotrophic bacteria.</title>
        <authorList>
            <person name="Gralka M."/>
        </authorList>
    </citation>
    <scope>NUCLEOTIDE SEQUENCE</scope>
    <source>
        <strain evidence="6">C2R13</strain>
    </source>
</reference>
<feature type="domain" description="Aldehyde dehydrogenase" evidence="5">
    <location>
        <begin position="45"/>
        <end position="509"/>
    </location>
</feature>
<dbReference type="Pfam" id="PF00171">
    <property type="entry name" value="Aldedh"/>
    <property type="match status" value="1"/>
</dbReference>
<evidence type="ECO:0000259" key="5">
    <source>
        <dbReference type="Pfam" id="PF00171"/>
    </source>
</evidence>
<dbReference type="AlphaFoldDB" id="A0AAP4TYS9"/>
<organism evidence="6 7">
    <name type="scientific">Cobetia amphilecti</name>
    <dbReference type="NCBI Taxonomy" id="1055104"/>
    <lineage>
        <taxon>Bacteria</taxon>
        <taxon>Pseudomonadati</taxon>
        <taxon>Pseudomonadota</taxon>
        <taxon>Gammaproteobacteria</taxon>
        <taxon>Oceanospirillales</taxon>
        <taxon>Halomonadaceae</taxon>
        <taxon>Cobetia</taxon>
    </lineage>
</organism>
<evidence type="ECO:0000313" key="6">
    <source>
        <dbReference type="EMBL" id="MDO6672872.1"/>
    </source>
</evidence>
<dbReference type="GO" id="GO:0006210">
    <property type="term" value="P:thymine catabolic process"/>
    <property type="evidence" value="ECO:0007669"/>
    <property type="project" value="TreeGrafter"/>
</dbReference>
<evidence type="ECO:0000256" key="2">
    <source>
        <dbReference type="ARBA" id="ARBA00013048"/>
    </source>
</evidence>